<proteinExistence type="predicted"/>
<organism evidence="2 3">
    <name type="scientific">Aspergillus kawachii</name>
    <name type="common">White koji mold</name>
    <name type="synonym">Aspergillus awamori var. kawachi</name>
    <dbReference type="NCBI Taxonomy" id="1069201"/>
    <lineage>
        <taxon>Eukaryota</taxon>
        <taxon>Fungi</taxon>
        <taxon>Dikarya</taxon>
        <taxon>Ascomycota</taxon>
        <taxon>Pezizomycotina</taxon>
        <taxon>Eurotiomycetes</taxon>
        <taxon>Eurotiomycetidae</taxon>
        <taxon>Eurotiales</taxon>
        <taxon>Aspergillaceae</taxon>
        <taxon>Aspergillus</taxon>
        <taxon>Aspergillus subgen. Circumdati</taxon>
    </lineage>
</organism>
<protein>
    <submittedName>
        <fullName evidence="2">tRNA processing endoribonuclease Trz1</fullName>
    </submittedName>
</protein>
<comment type="caution">
    <text evidence="2">The sequence shown here is derived from an EMBL/GenBank/DDBJ whole genome shotgun (WGS) entry which is preliminary data.</text>
</comment>
<evidence type="ECO:0000313" key="3">
    <source>
        <dbReference type="Proteomes" id="UP000075230"/>
    </source>
</evidence>
<keyword evidence="1" id="KW-0732">Signal</keyword>
<feature type="signal peptide" evidence="1">
    <location>
        <begin position="1"/>
        <end position="21"/>
    </location>
</feature>
<evidence type="ECO:0000256" key="1">
    <source>
        <dbReference type="SAM" id="SignalP"/>
    </source>
</evidence>
<dbReference type="AlphaFoldDB" id="A0A146FKR8"/>
<gene>
    <name evidence="2" type="ORF">RIB2604_02006190</name>
</gene>
<reference evidence="3" key="2">
    <citation type="submission" date="2016-02" db="EMBL/GenBank/DDBJ databases">
        <title>Genome sequencing of Aspergillus luchuensis NBRC 4314.</title>
        <authorList>
            <person name="Yamada O."/>
        </authorList>
    </citation>
    <scope>NUCLEOTIDE SEQUENCE [LARGE SCALE GENOMIC DNA]</scope>
    <source>
        <strain evidence="3">RIB 2604</strain>
    </source>
</reference>
<name>A0A146FKR8_ASPKA</name>
<accession>A0A146FKR8</accession>
<dbReference type="EMBL" id="BCWF01000020">
    <property type="protein sequence ID" value="GAT26039.1"/>
    <property type="molecule type" value="Genomic_DNA"/>
</dbReference>
<feature type="chain" id="PRO_5007524004" evidence="1">
    <location>
        <begin position="22"/>
        <end position="64"/>
    </location>
</feature>
<dbReference type="Proteomes" id="UP000075230">
    <property type="component" value="Unassembled WGS sequence"/>
</dbReference>
<evidence type="ECO:0000313" key="2">
    <source>
        <dbReference type="EMBL" id="GAT26039.1"/>
    </source>
</evidence>
<reference evidence="2 3" key="1">
    <citation type="journal article" date="2016" name="DNA Res.">
        <title>Genome sequence of Aspergillus luchuensis NBRC 4314.</title>
        <authorList>
            <person name="Yamada O."/>
            <person name="Machida M."/>
            <person name="Hosoyama A."/>
            <person name="Goto M."/>
            <person name="Takahashi T."/>
            <person name="Futagami T."/>
            <person name="Yamagata Y."/>
            <person name="Takeuchi M."/>
            <person name="Kobayashi T."/>
            <person name="Koike H."/>
            <person name="Abe K."/>
            <person name="Asai K."/>
            <person name="Arita M."/>
            <person name="Fujita N."/>
            <person name="Fukuda K."/>
            <person name="Higa K."/>
            <person name="Horikawa H."/>
            <person name="Ishikawa T."/>
            <person name="Jinno K."/>
            <person name="Kato Y."/>
            <person name="Kirimura K."/>
            <person name="Mizutani O."/>
            <person name="Nakasone K."/>
            <person name="Sano M."/>
            <person name="Shiraishi Y."/>
            <person name="Tsukahara M."/>
            <person name="Gomi K."/>
        </authorList>
    </citation>
    <scope>NUCLEOTIDE SEQUENCE [LARGE SCALE GENOMIC DNA]</scope>
    <source>
        <strain evidence="2 3">RIB 2604</strain>
    </source>
</reference>
<sequence length="64" mass="7063">MATLCVLLAIGLGFTANYDWAFSTGKNEPNYGDAAICYIRISGYFHQGKVEGQPLDIYKLTDRA</sequence>